<dbReference type="InterPro" id="IPR051257">
    <property type="entry name" value="Diverse_CBS-Domain"/>
</dbReference>
<sequence length="135" mass="14499">MKLKKLMTGSIETCEPSTPIQEVASLMRTMEVGSIPVVENGELVGIVSDRDIVIQSVADGTINCTASDVMTRNPVTGEIDMTVEDAKRLMSEHQVRRLPIMENGRVAGIVSLGDLAVKDIDNNKAGDALTEISKS</sequence>
<dbReference type="Gene3D" id="3.10.580.10">
    <property type="entry name" value="CBS-domain"/>
    <property type="match status" value="1"/>
</dbReference>
<name>A0A235F5X7_9BACL</name>
<dbReference type="InterPro" id="IPR000644">
    <property type="entry name" value="CBS_dom"/>
</dbReference>
<evidence type="ECO:0000259" key="3">
    <source>
        <dbReference type="PROSITE" id="PS51371"/>
    </source>
</evidence>
<comment type="caution">
    <text evidence="4">The sequence shown here is derived from an EMBL/GenBank/DDBJ whole genome shotgun (WGS) entry which is preliminary data.</text>
</comment>
<dbReference type="PANTHER" id="PTHR43080">
    <property type="entry name" value="CBS DOMAIN-CONTAINING PROTEIN CBSX3, MITOCHONDRIAL"/>
    <property type="match status" value="1"/>
</dbReference>
<protein>
    <submittedName>
        <fullName evidence="4">CBS domain-containing protein</fullName>
    </submittedName>
</protein>
<dbReference type="SUPFAM" id="SSF54631">
    <property type="entry name" value="CBS-domain pair"/>
    <property type="match status" value="1"/>
</dbReference>
<dbReference type="InterPro" id="IPR046342">
    <property type="entry name" value="CBS_dom_sf"/>
</dbReference>
<dbReference type="CDD" id="cd04622">
    <property type="entry name" value="CBS_pair_HRP1_like"/>
    <property type="match status" value="1"/>
</dbReference>
<reference evidence="4 5" key="1">
    <citation type="submission" date="2017-07" db="EMBL/GenBank/DDBJ databases">
        <title>Fictibacillus sp. nov. GDSW-R2A3 Genome sequencing and assembly.</title>
        <authorList>
            <person name="Mayilraj S."/>
        </authorList>
    </citation>
    <scope>NUCLEOTIDE SEQUENCE [LARGE SCALE GENOMIC DNA]</scope>
    <source>
        <strain evidence="4 5">GDSW-R2A3</strain>
    </source>
</reference>
<feature type="domain" description="CBS" evidence="3">
    <location>
        <begin position="7"/>
        <end position="67"/>
    </location>
</feature>
<proteinExistence type="predicted"/>
<dbReference type="SMART" id="SM00116">
    <property type="entry name" value="CBS"/>
    <property type="match status" value="2"/>
</dbReference>
<evidence type="ECO:0000256" key="1">
    <source>
        <dbReference type="ARBA" id="ARBA00023122"/>
    </source>
</evidence>
<organism evidence="4 5">
    <name type="scientific">Fictibacillus aquaticus</name>
    <dbReference type="NCBI Taxonomy" id="2021314"/>
    <lineage>
        <taxon>Bacteria</taxon>
        <taxon>Bacillati</taxon>
        <taxon>Bacillota</taxon>
        <taxon>Bacilli</taxon>
        <taxon>Bacillales</taxon>
        <taxon>Fictibacillaceae</taxon>
        <taxon>Fictibacillus</taxon>
    </lineage>
</organism>
<feature type="domain" description="CBS" evidence="3">
    <location>
        <begin position="70"/>
        <end position="125"/>
    </location>
</feature>
<evidence type="ECO:0000256" key="2">
    <source>
        <dbReference type="PROSITE-ProRule" id="PRU00703"/>
    </source>
</evidence>
<keyword evidence="5" id="KW-1185">Reference proteome</keyword>
<evidence type="ECO:0000313" key="5">
    <source>
        <dbReference type="Proteomes" id="UP000215059"/>
    </source>
</evidence>
<dbReference type="PROSITE" id="PS51371">
    <property type="entry name" value="CBS"/>
    <property type="match status" value="2"/>
</dbReference>
<dbReference type="PANTHER" id="PTHR43080:SF2">
    <property type="entry name" value="CBS DOMAIN-CONTAINING PROTEIN"/>
    <property type="match status" value="1"/>
</dbReference>
<keyword evidence="1 2" id="KW-0129">CBS domain</keyword>
<dbReference type="Pfam" id="PF00571">
    <property type="entry name" value="CBS"/>
    <property type="match status" value="2"/>
</dbReference>
<accession>A0A235F5X7</accession>
<gene>
    <name evidence="4" type="ORF">CGZ90_15945</name>
</gene>
<dbReference type="AlphaFoldDB" id="A0A235F5X7"/>
<dbReference type="EMBL" id="NOII01000011">
    <property type="protein sequence ID" value="OYD56503.1"/>
    <property type="molecule type" value="Genomic_DNA"/>
</dbReference>
<dbReference type="Proteomes" id="UP000215059">
    <property type="component" value="Unassembled WGS sequence"/>
</dbReference>
<dbReference type="OrthoDB" id="9802114at2"/>
<evidence type="ECO:0000313" key="4">
    <source>
        <dbReference type="EMBL" id="OYD56503.1"/>
    </source>
</evidence>